<organism evidence="1 2">
    <name type="scientific">Discina gigas</name>
    <dbReference type="NCBI Taxonomy" id="1032678"/>
    <lineage>
        <taxon>Eukaryota</taxon>
        <taxon>Fungi</taxon>
        <taxon>Dikarya</taxon>
        <taxon>Ascomycota</taxon>
        <taxon>Pezizomycotina</taxon>
        <taxon>Pezizomycetes</taxon>
        <taxon>Pezizales</taxon>
        <taxon>Discinaceae</taxon>
        <taxon>Discina</taxon>
    </lineage>
</organism>
<keyword evidence="2" id="KW-1185">Reference proteome</keyword>
<protein>
    <submittedName>
        <fullName evidence="1">Uncharacterized protein</fullName>
    </submittedName>
</protein>
<name>A0ABR3G795_9PEZI</name>
<evidence type="ECO:0000313" key="1">
    <source>
        <dbReference type="EMBL" id="KAL0631681.1"/>
    </source>
</evidence>
<reference evidence="1 2" key="1">
    <citation type="submission" date="2024-02" db="EMBL/GenBank/DDBJ databases">
        <title>Discinaceae phylogenomics.</title>
        <authorList>
            <person name="Dirks A.C."/>
            <person name="James T.Y."/>
        </authorList>
    </citation>
    <scope>NUCLEOTIDE SEQUENCE [LARGE SCALE GENOMIC DNA]</scope>
    <source>
        <strain evidence="1 2">ACD0624</strain>
    </source>
</reference>
<evidence type="ECO:0000313" key="2">
    <source>
        <dbReference type="Proteomes" id="UP001447188"/>
    </source>
</evidence>
<sequence>MTESQNIPPALLHIDLRMRCRFNTLAWTFRRYAPVAYQLDSALLMFNEDERDAAFEDAVGILVNGTVYVDDEPYWKNLLVNEATYEVVYLRRPIWQRGLWTWLWDLWHNTPLINAEDIPQRSPEYRTRQAYGMLLRAAPNVAKEKRPCTHHQHLYSNWNIRSEREIAQAKSQGRWIVSERMRLLNGAQEKRD</sequence>
<accession>A0ABR3G795</accession>
<comment type="caution">
    <text evidence="1">The sequence shown here is derived from an EMBL/GenBank/DDBJ whole genome shotgun (WGS) entry which is preliminary data.</text>
</comment>
<proteinExistence type="predicted"/>
<dbReference type="Proteomes" id="UP001447188">
    <property type="component" value="Unassembled WGS sequence"/>
</dbReference>
<dbReference type="EMBL" id="JBBBZM010000221">
    <property type="protein sequence ID" value="KAL0631681.1"/>
    <property type="molecule type" value="Genomic_DNA"/>
</dbReference>
<gene>
    <name evidence="1" type="ORF">Q9L58_009447</name>
</gene>